<name>A0A9N9JA02_9GLOM</name>
<reference evidence="1" key="1">
    <citation type="submission" date="2021-06" db="EMBL/GenBank/DDBJ databases">
        <authorList>
            <person name="Kallberg Y."/>
            <person name="Tangrot J."/>
            <person name="Rosling A."/>
        </authorList>
    </citation>
    <scope>NUCLEOTIDE SEQUENCE</scope>
    <source>
        <strain evidence="1">UK204</strain>
    </source>
</reference>
<dbReference type="Proteomes" id="UP000789570">
    <property type="component" value="Unassembled WGS sequence"/>
</dbReference>
<proteinExistence type="predicted"/>
<feature type="non-terminal residue" evidence="1">
    <location>
        <position position="59"/>
    </location>
</feature>
<comment type="caution">
    <text evidence="1">The sequence shown here is derived from an EMBL/GenBank/DDBJ whole genome shotgun (WGS) entry which is preliminary data.</text>
</comment>
<evidence type="ECO:0000313" key="1">
    <source>
        <dbReference type="EMBL" id="CAG8772608.1"/>
    </source>
</evidence>
<protein>
    <submittedName>
        <fullName evidence="1">13583_t:CDS:1</fullName>
    </submittedName>
</protein>
<evidence type="ECO:0000313" key="2">
    <source>
        <dbReference type="Proteomes" id="UP000789570"/>
    </source>
</evidence>
<gene>
    <name evidence="1" type="ORF">FCALED_LOCUS17627</name>
</gene>
<dbReference type="AlphaFoldDB" id="A0A9N9JA02"/>
<dbReference type="EMBL" id="CAJVPQ010028220">
    <property type="protein sequence ID" value="CAG8772608.1"/>
    <property type="molecule type" value="Genomic_DNA"/>
</dbReference>
<accession>A0A9N9JA02</accession>
<feature type="non-terminal residue" evidence="1">
    <location>
        <position position="1"/>
    </location>
</feature>
<sequence length="59" mass="6061">KVAFSKNVPVVEYSTPELIGQSVALQTGNAEGGCTEPVAPIVTTSLSSGLIDRPVTSFP</sequence>
<keyword evidence="2" id="KW-1185">Reference proteome</keyword>
<organism evidence="1 2">
    <name type="scientific">Funneliformis caledonium</name>
    <dbReference type="NCBI Taxonomy" id="1117310"/>
    <lineage>
        <taxon>Eukaryota</taxon>
        <taxon>Fungi</taxon>
        <taxon>Fungi incertae sedis</taxon>
        <taxon>Mucoromycota</taxon>
        <taxon>Glomeromycotina</taxon>
        <taxon>Glomeromycetes</taxon>
        <taxon>Glomerales</taxon>
        <taxon>Glomeraceae</taxon>
        <taxon>Funneliformis</taxon>
    </lineage>
</organism>